<dbReference type="EMBL" id="CAKKMG010000003">
    <property type="protein sequence ID" value="CAH0139807.1"/>
    <property type="molecule type" value="Genomic_DNA"/>
</dbReference>
<dbReference type="GO" id="GO:0030288">
    <property type="term" value="C:outer membrane-bounded periplasmic space"/>
    <property type="evidence" value="ECO:0007669"/>
    <property type="project" value="TreeGrafter"/>
</dbReference>
<dbReference type="Gene3D" id="3.90.780.10">
    <property type="entry name" value="5'-Nucleotidase, C-terminal domain"/>
    <property type="match status" value="1"/>
</dbReference>
<dbReference type="AlphaFoldDB" id="A0A9W4KTT9"/>
<dbReference type="SUPFAM" id="SSF56300">
    <property type="entry name" value="Metallo-dependent phosphatases"/>
    <property type="match status" value="1"/>
</dbReference>
<gene>
    <name evidence="5" type="primary">mggB_1</name>
    <name evidence="5" type="ORF">SRABI133_00444</name>
</gene>
<dbReference type="PANTHER" id="PTHR11575">
    <property type="entry name" value="5'-NUCLEOTIDASE-RELATED"/>
    <property type="match status" value="1"/>
</dbReference>
<evidence type="ECO:0000313" key="5">
    <source>
        <dbReference type="EMBL" id="CAH0139807.1"/>
    </source>
</evidence>
<dbReference type="EC" id="3.1.3.-" evidence="5"/>
<dbReference type="SUPFAM" id="SSF55816">
    <property type="entry name" value="5'-nucleotidase (syn. UDP-sugar hydrolase), C-terminal domain"/>
    <property type="match status" value="1"/>
</dbReference>
<dbReference type="GO" id="GO:0000166">
    <property type="term" value="F:nucleotide binding"/>
    <property type="evidence" value="ECO:0007669"/>
    <property type="project" value="UniProtKB-KW"/>
</dbReference>
<evidence type="ECO:0000256" key="2">
    <source>
        <dbReference type="RuleBase" id="RU362119"/>
    </source>
</evidence>
<dbReference type="Gene3D" id="3.60.21.10">
    <property type="match status" value="1"/>
</dbReference>
<dbReference type="PANTHER" id="PTHR11575:SF23">
    <property type="entry name" value="5-NUCLEOTIDASE FAMILY PROTEIN"/>
    <property type="match status" value="1"/>
</dbReference>
<dbReference type="InterPro" id="IPR004843">
    <property type="entry name" value="Calcineurin-like_PHP"/>
</dbReference>
<feature type="domain" description="5'-Nucleotidase C-terminal" evidence="4">
    <location>
        <begin position="286"/>
        <end position="422"/>
    </location>
</feature>
<keyword evidence="2 5" id="KW-0378">Hydrolase</keyword>
<dbReference type="InterPro" id="IPR029052">
    <property type="entry name" value="Metallo-depent_PP-like"/>
</dbReference>
<dbReference type="CDD" id="cd00845">
    <property type="entry name" value="MPP_UshA_N_like"/>
    <property type="match status" value="1"/>
</dbReference>
<feature type="domain" description="Calcineurin-like phosphoesterase" evidence="3">
    <location>
        <begin position="6"/>
        <end position="205"/>
    </location>
</feature>
<proteinExistence type="inferred from homology"/>
<comment type="caution">
    <text evidence="5">The sequence shown here is derived from an EMBL/GenBank/DDBJ whole genome shotgun (WGS) entry which is preliminary data.</text>
</comment>
<keyword evidence="1" id="KW-0732">Signal</keyword>
<name>A0A9W4KTT9_9BACI</name>
<organism evidence="5 6">
    <name type="scientific">Peribacillus simplex</name>
    <dbReference type="NCBI Taxonomy" id="1478"/>
    <lineage>
        <taxon>Bacteria</taxon>
        <taxon>Bacillati</taxon>
        <taxon>Bacillota</taxon>
        <taxon>Bacilli</taxon>
        <taxon>Bacillales</taxon>
        <taxon>Bacillaceae</taxon>
        <taxon>Peribacillus</taxon>
    </lineage>
</organism>
<dbReference type="InterPro" id="IPR008334">
    <property type="entry name" value="5'-Nucleotdase_C"/>
</dbReference>
<dbReference type="InterPro" id="IPR006179">
    <property type="entry name" value="5_nucleotidase/apyrase"/>
</dbReference>
<dbReference type="Pfam" id="PF02872">
    <property type="entry name" value="5_nucleotid_C"/>
    <property type="match status" value="1"/>
</dbReference>
<dbReference type="InterPro" id="IPR036907">
    <property type="entry name" value="5'-Nucleotdase_C_sf"/>
</dbReference>
<protein>
    <submittedName>
        <fullName evidence="5">Mannosylglucosyl-3-phosphoglycerate phosphatase</fullName>
        <ecNumber evidence="5">3.1.3.-</ecNumber>
    </submittedName>
</protein>
<reference evidence="5" key="1">
    <citation type="submission" date="2021-11" db="EMBL/GenBank/DDBJ databases">
        <authorList>
            <person name="Bulgarelli D."/>
        </authorList>
    </citation>
    <scope>NUCLEOTIDE SEQUENCE</scope>
    <source>
        <strain evidence="5">Bi133</strain>
    </source>
</reference>
<dbReference type="PIRSF" id="PIRSF036361">
    <property type="entry name" value="YunD"/>
    <property type="match status" value="1"/>
</dbReference>
<evidence type="ECO:0000256" key="1">
    <source>
        <dbReference type="ARBA" id="ARBA00022729"/>
    </source>
</evidence>
<dbReference type="GO" id="GO:0008768">
    <property type="term" value="F:UDP-sugar diphosphatase activity"/>
    <property type="evidence" value="ECO:0007669"/>
    <property type="project" value="TreeGrafter"/>
</dbReference>
<sequence length="463" mass="53331">MSEIIHLYHTNDLHSHFENWPRIDKFLKERRQLHQETGEEAIILDIGDHVDRWHPYTEGTLGKGNIELLNEAGYQYVTIGNNEGITLPHDALDSLYDHAKFKVLAANIYYGDYERPEWALPYWIHTTVKGTKIAIIGLTAFFQKFYSAMGWEITEPFVELKAQLEKVKTEADVIIILSHLGIHDDERMAEDFPEIDIILGAHTHHILHQGKLINDTLLCGAGKYGFYVGQVEMTVNQEKKVSHKSAILYDTNDFLELENERSWIEEIYQAGGETLKQVAVDLPEALDNDWFKRSPLTELLGDALREWTQADCSFLNAGLLLDGLPKGPVTKGDIHRICPHPINPCVVEVNGNELKEILMQSRNEEWPHIQVKGFGFRGKIMGVMHYDQIEFNEMENGIVKGILIKGEKLQADKSYKLAIPDMFTFGHFFPSIQRSNRKKYFLPEFLRDILLWKLDKIYTNTKL</sequence>
<dbReference type="RefSeq" id="WP_230300524.1">
    <property type="nucleotide sequence ID" value="NZ_CAKKMG010000003.1"/>
</dbReference>
<accession>A0A9W4KTT9</accession>
<evidence type="ECO:0000259" key="4">
    <source>
        <dbReference type="Pfam" id="PF02872"/>
    </source>
</evidence>
<dbReference type="GO" id="GO:0009166">
    <property type="term" value="P:nucleotide catabolic process"/>
    <property type="evidence" value="ECO:0007669"/>
    <property type="project" value="InterPro"/>
</dbReference>
<dbReference type="PRINTS" id="PR01607">
    <property type="entry name" value="APYRASEFAMLY"/>
</dbReference>
<comment type="similarity">
    <text evidence="2">Belongs to the 5'-nucleotidase family.</text>
</comment>
<keyword evidence="2" id="KW-0547">Nucleotide-binding</keyword>
<dbReference type="GO" id="GO:0008253">
    <property type="term" value="F:5'-nucleotidase activity"/>
    <property type="evidence" value="ECO:0007669"/>
    <property type="project" value="TreeGrafter"/>
</dbReference>
<dbReference type="InterPro" id="IPR011240">
    <property type="entry name" value="Pesterase_YunD"/>
</dbReference>
<evidence type="ECO:0000313" key="6">
    <source>
        <dbReference type="Proteomes" id="UP000789326"/>
    </source>
</evidence>
<dbReference type="Proteomes" id="UP000789326">
    <property type="component" value="Unassembled WGS sequence"/>
</dbReference>
<dbReference type="Pfam" id="PF00149">
    <property type="entry name" value="Metallophos"/>
    <property type="match status" value="1"/>
</dbReference>
<evidence type="ECO:0000259" key="3">
    <source>
        <dbReference type="Pfam" id="PF00149"/>
    </source>
</evidence>